<dbReference type="RefSeq" id="WP_200005336.1">
    <property type="nucleotide sequence ID" value="NZ_CP139262.1"/>
</dbReference>
<proteinExistence type="predicted"/>
<protein>
    <recommendedName>
        <fullName evidence="4">DUF2326 domain-containing protein</fullName>
    </recommendedName>
</protein>
<dbReference type="AlphaFoldDB" id="A0A8I1HAR3"/>
<dbReference type="Gene3D" id="3.40.50.300">
    <property type="entry name" value="P-loop containing nucleotide triphosphate hydrolases"/>
    <property type="match status" value="1"/>
</dbReference>
<evidence type="ECO:0000313" key="2">
    <source>
        <dbReference type="EMBL" id="MBK1445857.1"/>
    </source>
</evidence>
<keyword evidence="1" id="KW-0175">Coiled coil</keyword>
<accession>A0A8I1HAR3</accession>
<sequence>MYLKYLTITNKDVDIIRHVEFKKGINIIKGEESGEIGKNNTNSLGKTTLLRCIDFCLGGKWNAFIFDKEIKGSKNNTVFNFFKQNLPSFELLIVKNIDSNISSSLKIKRELNLNLKAKSDNSYFSIVNYINDQQVTDHYLSDTIKKFLFGFESEKPTLRQLLPKFIRTSDHQVSNIIKYLHPSTSAFEYEVLHLFLFDFNNMKLIHDRILKEHEIILKTQEAKSLENLLSSGKREINDVKKIELSELQSKYDNYQISKEYERENDELNLVQEKININKANITSLYLDKDVWEKRLLEATTKIDSIDVETIDYMYKEANIYNIDIQKKFEETVKFHAQMLDNEIEFINKSIQKNITLINDLEHKHILLADEYSELLRKLGSSGSLAEYTRIGNQINSLTKDIAETESLINQHQRTITELSEYKIEFDRLTIEIQKLLDSMRRKIAIFNRYFSEYSKNLTDNAYYLTIDQDKNNHFNLVPRSENEDSHVGDGRKQSVIISFDLAYVSFSNDAAINLVRPHFFTQDKIEIIDVNILNKLINLVNGVDCQFIFPIISDKLNTLPNFDENNVILTLSENNKFFNIENYKATIDNSTIDSVA</sequence>
<feature type="coiled-coil region" evidence="1">
    <location>
        <begin position="394"/>
        <end position="438"/>
    </location>
</feature>
<gene>
    <name evidence="2" type="ORF">JDA50_15685</name>
</gene>
<comment type="caution">
    <text evidence="2">The sequence shown here is derived from an EMBL/GenBank/DDBJ whole genome shotgun (WGS) entry which is preliminary data.</text>
</comment>
<dbReference type="Proteomes" id="UP000660083">
    <property type="component" value="Unassembled WGS sequence"/>
</dbReference>
<dbReference type="EMBL" id="JAEFCT010000013">
    <property type="protein sequence ID" value="MBK1445857.1"/>
    <property type="molecule type" value="Genomic_DNA"/>
</dbReference>
<reference evidence="2" key="1">
    <citation type="submission" date="2020-12" db="EMBL/GenBank/DDBJ databases">
        <authorList>
            <person name="Chopjitt P."/>
        </authorList>
    </citation>
    <scope>NUCLEOTIDE SEQUENCE</scope>
    <source>
        <strain evidence="2">AP1</strain>
    </source>
</reference>
<evidence type="ECO:0000256" key="1">
    <source>
        <dbReference type="SAM" id="Coils"/>
    </source>
</evidence>
<evidence type="ECO:0008006" key="4">
    <source>
        <dbReference type="Google" id="ProtNLM"/>
    </source>
</evidence>
<dbReference type="InterPro" id="IPR027417">
    <property type="entry name" value="P-loop_NTPase"/>
</dbReference>
<organism evidence="2 3">
    <name type="scientific">Acinetobacter pittii</name>
    <name type="common">Acinetobacter genomosp. 3</name>
    <dbReference type="NCBI Taxonomy" id="48296"/>
    <lineage>
        <taxon>Bacteria</taxon>
        <taxon>Pseudomonadati</taxon>
        <taxon>Pseudomonadota</taxon>
        <taxon>Gammaproteobacteria</taxon>
        <taxon>Moraxellales</taxon>
        <taxon>Moraxellaceae</taxon>
        <taxon>Acinetobacter</taxon>
        <taxon>Acinetobacter calcoaceticus/baumannii complex</taxon>
    </lineage>
</organism>
<name>A0A8I1HAR3_ACIPI</name>
<evidence type="ECO:0000313" key="3">
    <source>
        <dbReference type="Proteomes" id="UP000660083"/>
    </source>
</evidence>